<comment type="caution">
    <text evidence="1">The sequence shown here is derived from an EMBL/GenBank/DDBJ whole genome shotgun (WGS) entry which is preliminary data.</text>
</comment>
<proteinExistence type="predicted"/>
<protein>
    <submittedName>
        <fullName evidence="1">Uncharacterized protein</fullName>
    </submittedName>
</protein>
<evidence type="ECO:0000313" key="2">
    <source>
        <dbReference type="Proteomes" id="UP000565521"/>
    </source>
</evidence>
<organism evidence="1 2">
    <name type="scientific">Hymenobacter lapidiphilus</name>
    <dbReference type="NCBI Taxonomy" id="2608003"/>
    <lineage>
        <taxon>Bacteria</taxon>
        <taxon>Pseudomonadati</taxon>
        <taxon>Bacteroidota</taxon>
        <taxon>Cytophagia</taxon>
        <taxon>Cytophagales</taxon>
        <taxon>Hymenobacteraceae</taxon>
        <taxon>Hymenobacter</taxon>
    </lineage>
</organism>
<evidence type="ECO:0000313" key="1">
    <source>
        <dbReference type="EMBL" id="NVO33201.1"/>
    </source>
</evidence>
<feature type="non-terminal residue" evidence="1">
    <location>
        <position position="81"/>
    </location>
</feature>
<accession>A0A7Y7PSI7</accession>
<gene>
    <name evidence="1" type="ORF">HW554_18500</name>
</gene>
<dbReference type="EMBL" id="JABKAU010000054">
    <property type="protein sequence ID" value="NVO33201.1"/>
    <property type="molecule type" value="Genomic_DNA"/>
</dbReference>
<name>A0A7Y7PSI7_9BACT</name>
<reference evidence="1 2" key="1">
    <citation type="submission" date="2020-05" db="EMBL/GenBank/DDBJ databases">
        <title>Hymenobacter terrestris sp. nov. and Hymenobacter lapidiphilus sp. nov., isolated from regoliths in Antarctica.</title>
        <authorList>
            <person name="Sedlacek I."/>
            <person name="Pantucek R."/>
            <person name="Zeman M."/>
            <person name="Holochova P."/>
            <person name="Kralova S."/>
            <person name="Stankova E."/>
            <person name="Sedo O."/>
            <person name="Micenkova L."/>
            <person name="Svec P."/>
            <person name="Gupta V."/>
            <person name="Sood U."/>
            <person name="Korpole U.S."/>
            <person name="Lal R."/>
        </authorList>
    </citation>
    <scope>NUCLEOTIDE SEQUENCE [LARGE SCALE GENOMIC DNA]</scope>
    <source>
        <strain evidence="1 2">P5342</strain>
    </source>
</reference>
<keyword evidence="2" id="KW-1185">Reference proteome</keyword>
<dbReference type="Proteomes" id="UP000565521">
    <property type="component" value="Unassembled WGS sequence"/>
</dbReference>
<dbReference type="AlphaFoldDB" id="A0A7Y7PSI7"/>
<sequence>MPAPSQLTRSELADLVNSLITDPLNQQVTPARVREVLNAITASVYSRADDLLPAGRIQGLSQLVRSFIPAPFTTTTPALLL</sequence>
<dbReference type="RefSeq" id="WP_176910033.1">
    <property type="nucleotide sequence ID" value="NZ_JABKAU010000054.1"/>
</dbReference>